<evidence type="ECO:0000256" key="4">
    <source>
        <dbReference type="ARBA" id="ARBA00022692"/>
    </source>
</evidence>
<dbReference type="PANTHER" id="PTHR12246">
    <property type="entry name" value="PALMITOYLTRANSFERASE ZDHHC16"/>
    <property type="match status" value="1"/>
</dbReference>
<reference evidence="10" key="1">
    <citation type="submission" date="2014-05" db="EMBL/GenBank/DDBJ databases">
        <title>The transcriptome of the halophilic microalga Tetraselmis sp. GSL018 isolated from the Great Salt Lake, Utah.</title>
        <authorList>
            <person name="Jinkerson R.E."/>
            <person name="D'Adamo S."/>
            <person name="Posewitz M.C."/>
        </authorList>
    </citation>
    <scope>NUCLEOTIDE SEQUENCE</scope>
    <source>
        <strain evidence="10">GSL018</strain>
    </source>
</reference>
<feature type="transmembrane region" description="Helical" evidence="8">
    <location>
        <begin position="149"/>
        <end position="173"/>
    </location>
</feature>
<dbReference type="EC" id="2.3.1.225" evidence="8"/>
<evidence type="ECO:0000313" key="10">
    <source>
        <dbReference type="EMBL" id="JAC77905.1"/>
    </source>
</evidence>
<dbReference type="AlphaFoldDB" id="A0A061S4S1"/>
<evidence type="ECO:0000256" key="2">
    <source>
        <dbReference type="ARBA" id="ARBA00008574"/>
    </source>
</evidence>
<keyword evidence="3 8" id="KW-0808">Transferase</keyword>
<evidence type="ECO:0000259" key="9">
    <source>
        <dbReference type="Pfam" id="PF01529"/>
    </source>
</evidence>
<comment type="similarity">
    <text evidence="2 8">Belongs to the DHHC palmitoyltransferase family.</text>
</comment>
<evidence type="ECO:0000256" key="8">
    <source>
        <dbReference type="RuleBase" id="RU079119"/>
    </source>
</evidence>
<evidence type="ECO:0000256" key="6">
    <source>
        <dbReference type="ARBA" id="ARBA00023136"/>
    </source>
</evidence>
<dbReference type="InterPro" id="IPR001594">
    <property type="entry name" value="Palmitoyltrfase_DHHC"/>
</dbReference>
<feature type="transmembrane region" description="Helical" evidence="8">
    <location>
        <begin position="207"/>
        <end position="236"/>
    </location>
</feature>
<feature type="non-terminal residue" evidence="10">
    <location>
        <position position="1"/>
    </location>
</feature>
<comment type="catalytic activity">
    <reaction evidence="8">
        <text>L-cysteinyl-[protein] + hexadecanoyl-CoA = S-hexadecanoyl-L-cysteinyl-[protein] + CoA</text>
        <dbReference type="Rhea" id="RHEA:36683"/>
        <dbReference type="Rhea" id="RHEA-COMP:10131"/>
        <dbReference type="Rhea" id="RHEA-COMP:11032"/>
        <dbReference type="ChEBI" id="CHEBI:29950"/>
        <dbReference type="ChEBI" id="CHEBI:57287"/>
        <dbReference type="ChEBI" id="CHEBI:57379"/>
        <dbReference type="ChEBI" id="CHEBI:74151"/>
        <dbReference type="EC" id="2.3.1.225"/>
    </reaction>
</comment>
<evidence type="ECO:0000256" key="3">
    <source>
        <dbReference type="ARBA" id="ARBA00022679"/>
    </source>
</evidence>
<dbReference type="Pfam" id="PF01529">
    <property type="entry name" value="DHHC"/>
    <property type="match status" value="1"/>
</dbReference>
<accession>A0A061S4S1</accession>
<evidence type="ECO:0000256" key="5">
    <source>
        <dbReference type="ARBA" id="ARBA00022989"/>
    </source>
</evidence>
<keyword evidence="4 8" id="KW-0812">Transmembrane</keyword>
<sequence length="309" mass="34664">RTPFSKMRSKESSDIRSINFTVGAVLFVIFFIYFTVVFCVIIPRFENSVPGVLHFSVFTVDAVLTTYCYISCVFTDPGRVPDSWKPDEESCLEVMQVKKKGGGARFCQKCQLPKPPRCHHCRVCNRCVLRMDHHCPWVNNCIGHGNYKAFFLLLIYITAGVVHAMGLLGFQFFQNMHVNARTRRMGRLAPHAKQAAAQIWPFNPAGVLIQTLCFVMTFPLTVGLLMLLCWHVYLVLSNKTTIEYHEGVTAKIRAARSGARYQHPYDVGPCGNLHAVLGPNLACWMIPVPRAADGTGLSYESNLASDGLR</sequence>
<comment type="domain">
    <text evidence="8">The DHHC domain is required for palmitoyltransferase activity.</text>
</comment>
<comment type="subcellular location">
    <subcellularLocation>
        <location evidence="1">Membrane</location>
        <topology evidence="1">Multi-pass membrane protein</topology>
    </subcellularLocation>
</comment>
<proteinExistence type="inferred from homology"/>
<gene>
    <name evidence="10" type="ORF">TSPGSL018_16530</name>
</gene>
<dbReference type="GO" id="GO:0016020">
    <property type="term" value="C:membrane"/>
    <property type="evidence" value="ECO:0007669"/>
    <property type="project" value="UniProtKB-SubCell"/>
</dbReference>
<feature type="transmembrane region" description="Helical" evidence="8">
    <location>
        <begin position="20"/>
        <end position="45"/>
    </location>
</feature>
<protein>
    <recommendedName>
        <fullName evidence="8">S-acyltransferase</fullName>
        <ecNumber evidence="8">2.3.1.225</ecNumber>
    </recommendedName>
    <alternativeName>
        <fullName evidence="8">Palmitoyltransferase</fullName>
    </alternativeName>
</protein>
<keyword evidence="5 8" id="KW-1133">Transmembrane helix</keyword>
<evidence type="ECO:0000256" key="1">
    <source>
        <dbReference type="ARBA" id="ARBA00004141"/>
    </source>
</evidence>
<feature type="transmembrane region" description="Helical" evidence="8">
    <location>
        <begin position="51"/>
        <end position="70"/>
    </location>
</feature>
<keyword evidence="6 8" id="KW-0472">Membrane</keyword>
<dbReference type="EMBL" id="GBEZ01007568">
    <property type="protein sequence ID" value="JAC77905.1"/>
    <property type="molecule type" value="Transcribed_RNA"/>
</dbReference>
<dbReference type="GO" id="GO:0019706">
    <property type="term" value="F:protein-cysteine S-palmitoyltransferase activity"/>
    <property type="evidence" value="ECO:0007669"/>
    <property type="project" value="UniProtKB-EC"/>
</dbReference>
<evidence type="ECO:0000256" key="7">
    <source>
        <dbReference type="ARBA" id="ARBA00023315"/>
    </source>
</evidence>
<feature type="domain" description="Palmitoyltransferase DHHC" evidence="9">
    <location>
        <begin position="103"/>
        <end position="245"/>
    </location>
</feature>
<keyword evidence="7 8" id="KW-0012">Acyltransferase</keyword>
<dbReference type="InterPro" id="IPR039859">
    <property type="entry name" value="PFA4/ZDH16/20/ERF2-like"/>
</dbReference>
<dbReference type="PROSITE" id="PS50216">
    <property type="entry name" value="DHHC"/>
    <property type="match status" value="1"/>
</dbReference>
<name>A0A061S4S1_9CHLO</name>
<organism evidence="10">
    <name type="scientific">Tetraselmis sp. GSL018</name>
    <dbReference type="NCBI Taxonomy" id="582737"/>
    <lineage>
        <taxon>Eukaryota</taxon>
        <taxon>Viridiplantae</taxon>
        <taxon>Chlorophyta</taxon>
        <taxon>core chlorophytes</taxon>
        <taxon>Chlorodendrophyceae</taxon>
        <taxon>Chlorodendrales</taxon>
        <taxon>Chlorodendraceae</taxon>
        <taxon>Tetraselmis</taxon>
    </lineage>
</organism>